<sequence length="811" mass="91191">MKAYIELTSVPIARENTPLLAPAAELAERLAQGGEAVELRLQKEADAIHCYMGVSSLSCAKTLVLLLKQLRCGFHSAEPLSEMSTETLLLRGASETYHIIPGQNRGSTLLMREIVPDAGRSKSLYYTLGQMPEGYGYSVLIRKSPQLDMRTSTLLKNMAEQNQNADMQLYEKLFHADTRYQCVMAVFGQNPEERKQLEMELMHAFAGMKTYNIPKTKICVDTETVWKAAEQTAQQVMPRSSTAAFLFLAEEIQTLTCLEGVSQKNGIRRNHDTLFSEQENKSIWSKDTSLLLGKNEMGEEQRIPFRELKKHMFVAGAPGSGKGNFIFSIANQLHRQKIPVLLLESAKEEQHYLRKTMQNLRVWRPQSGNFVLNPFALPPNVTLEQYRASLKEILQTCVKGDGPLEELYQTTLTRCFAKYGYTQASMMYSPGTIPFGLHEFMLEFNRLLDQNGYSGKTMADIKSAGRTRMHALLDANPDVYDTAVQPIPITELLNGENLLQLNCLTTIEAKQMFATMILISLAAYLRINAKHSSRLQLVIILDEAHNLLRGAEKSDGEGVYSFAENFQNLLLEMRSIGVGFMIADQTADNVPTTIPDICGTKVFLGPSRFSGIERYAALFRADETTLEHLYLLGPREGVYTTYGMSVGAHFSTPNIIDRYQMEEGYPAENSFVERNARTLFETYLECRTCASRGHCTLEQKQQARQTAISVDAECRGLFWNAVRASERAAAEEKTGDEKSQRESRMAKEQLRKVLDYMAVKIAKADNTDCCITQLIRQLNRESASSHLVREIYVEALRKLAESKKKTGGSKA</sequence>
<name>A0A173WKU7_9FIRM</name>
<dbReference type="PANTHER" id="PTHR30121">
    <property type="entry name" value="UNCHARACTERIZED PROTEIN YJGR-RELATED"/>
    <property type="match status" value="1"/>
</dbReference>
<accession>A0A173WKU7</accession>
<proteinExistence type="predicted"/>
<dbReference type="Gene3D" id="3.40.50.300">
    <property type="entry name" value="P-loop containing nucleotide triphosphate hydrolases"/>
    <property type="match status" value="2"/>
</dbReference>
<dbReference type="InterPro" id="IPR051162">
    <property type="entry name" value="T4SS_component"/>
</dbReference>
<evidence type="ECO:0000313" key="2">
    <source>
        <dbReference type="Proteomes" id="UP000095706"/>
    </source>
</evidence>
<reference evidence="1 2" key="1">
    <citation type="submission" date="2015-09" db="EMBL/GenBank/DDBJ databases">
        <authorList>
            <consortium name="Pathogen Informatics"/>
        </authorList>
    </citation>
    <scope>NUCLEOTIDE SEQUENCE [LARGE SCALE GENOMIC DNA]</scope>
    <source>
        <strain evidence="1 2">2789STDY5608849</strain>
    </source>
</reference>
<organism evidence="1 2">
    <name type="scientific">Fusicatenibacter saccharivorans</name>
    <dbReference type="NCBI Taxonomy" id="1150298"/>
    <lineage>
        <taxon>Bacteria</taxon>
        <taxon>Bacillati</taxon>
        <taxon>Bacillota</taxon>
        <taxon>Clostridia</taxon>
        <taxon>Lachnospirales</taxon>
        <taxon>Lachnospiraceae</taxon>
        <taxon>Fusicatenibacter</taxon>
    </lineage>
</organism>
<gene>
    <name evidence="1" type="ORF">ERS852406_00149</name>
</gene>
<protein>
    <submittedName>
        <fullName evidence="1">Type IV secretory pathway, VirB4 components</fullName>
    </submittedName>
</protein>
<dbReference type="InterPro" id="IPR027417">
    <property type="entry name" value="P-loop_NTPase"/>
</dbReference>
<evidence type="ECO:0000313" key="1">
    <source>
        <dbReference type="EMBL" id="CUN40189.1"/>
    </source>
</evidence>
<dbReference type="PANTHER" id="PTHR30121:SF6">
    <property type="entry name" value="SLR6007 PROTEIN"/>
    <property type="match status" value="1"/>
</dbReference>
<dbReference type="EMBL" id="CYYV01000001">
    <property type="protein sequence ID" value="CUN40189.1"/>
    <property type="molecule type" value="Genomic_DNA"/>
</dbReference>
<dbReference type="RefSeq" id="WP_055225816.1">
    <property type="nucleotide sequence ID" value="NZ_CYYV01000001.1"/>
</dbReference>
<dbReference type="AlphaFoldDB" id="A0A173WKU7"/>
<dbReference type="SUPFAM" id="SSF52540">
    <property type="entry name" value="P-loop containing nucleoside triphosphate hydrolases"/>
    <property type="match status" value="1"/>
</dbReference>
<dbReference type="Proteomes" id="UP000095706">
    <property type="component" value="Unassembled WGS sequence"/>
</dbReference>